<name>A0ABV1ECG6_9FIRM</name>
<accession>A0ABV1ECG6</accession>
<evidence type="ECO:0000313" key="3">
    <source>
        <dbReference type="Proteomes" id="UP001464378"/>
    </source>
</evidence>
<comment type="caution">
    <text evidence="2">The sequence shown here is derived from an EMBL/GenBank/DDBJ whole genome shotgun (WGS) entry which is preliminary data.</text>
</comment>
<evidence type="ECO:0000313" key="2">
    <source>
        <dbReference type="EMBL" id="MEQ2445010.1"/>
    </source>
</evidence>
<protein>
    <recommendedName>
        <fullName evidence="4">RDD family protein</fullName>
    </recommendedName>
</protein>
<organism evidence="2 3">
    <name type="scientific">Pseudoflavonifractor intestinihominis</name>
    <dbReference type="NCBI Taxonomy" id="3133171"/>
    <lineage>
        <taxon>Bacteria</taxon>
        <taxon>Bacillati</taxon>
        <taxon>Bacillota</taxon>
        <taxon>Clostridia</taxon>
        <taxon>Eubacteriales</taxon>
        <taxon>Oscillospiraceae</taxon>
        <taxon>Pseudoflavonifractor</taxon>
    </lineage>
</organism>
<reference evidence="2 3" key="1">
    <citation type="submission" date="2024-03" db="EMBL/GenBank/DDBJ databases">
        <title>Human intestinal bacterial collection.</title>
        <authorList>
            <person name="Pauvert C."/>
            <person name="Hitch T.C.A."/>
            <person name="Clavel T."/>
        </authorList>
    </citation>
    <scope>NUCLEOTIDE SEQUENCE [LARGE SCALE GENOMIC DNA]</scope>
    <source>
        <strain evidence="2 3">CLA-AP-H29</strain>
    </source>
</reference>
<gene>
    <name evidence="2" type="ORF">WMO64_16275</name>
</gene>
<keyword evidence="1" id="KW-1133">Transmembrane helix</keyword>
<evidence type="ECO:0008006" key="4">
    <source>
        <dbReference type="Google" id="ProtNLM"/>
    </source>
</evidence>
<keyword evidence="1" id="KW-0812">Transmembrane</keyword>
<evidence type="ECO:0000256" key="1">
    <source>
        <dbReference type="SAM" id="Phobius"/>
    </source>
</evidence>
<sequence length="72" mass="7558">MKEKTCGPLWKAVKAAARWFALYLDDLLLIASGICLVTAAHEAFGRAAGFAAAGVCLAVYAFIIARSRGGRG</sequence>
<dbReference type="RefSeq" id="WP_294522489.1">
    <property type="nucleotide sequence ID" value="NZ_JBBMFK010000040.1"/>
</dbReference>
<proteinExistence type="predicted"/>
<feature type="transmembrane region" description="Helical" evidence="1">
    <location>
        <begin position="47"/>
        <end position="65"/>
    </location>
</feature>
<feature type="transmembrane region" description="Helical" evidence="1">
    <location>
        <begin position="20"/>
        <end position="41"/>
    </location>
</feature>
<dbReference type="Proteomes" id="UP001464378">
    <property type="component" value="Unassembled WGS sequence"/>
</dbReference>
<dbReference type="EMBL" id="JBBMFK010000040">
    <property type="protein sequence ID" value="MEQ2445010.1"/>
    <property type="molecule type" value="Genomic_DNA"/>
</dbReference>
<keyword evidence="3" id="KW-1185">Reference proteome</keyword>
<keyword evidence="1" id="KW-0472">Membrane</keyword>